<feature type="domain" description="DAAF9 PH" evidence="7">
    <location>
        <begin position="612"/>
        <end position="815"/>
    </location>
</feature>
<evidence type="ECO:0000313" key="9">
    <source>
        <dbReference type="Proteomes" id="UP000472261"/>
    </source>
</evidence>
<proteinExistence type="predicted"/>
<protein>
    <submittedName>
        <fullName evidence="8">Chromosome 20 open reading frame 194</fullName>
    </submittedName>
</protein>
<dbReference type="Pfam" id="PF23281">
    <property type="entry name" value="DAAF9_N"/>
    <property type="match status" value="1"/>
</dbReference>
<feature type="domain" description="DAAF9 CobW C-like" evidence="4">
    <location>
        <begin position="1069"/>
        <end position="1136"/>
    </location>
</feature>
<feature type="domain" description="DAAF9 N-terminal" evidence="3">
    <location>
        <begin position="114"/>
        <end position="312"/>
    </location>
</feature>
<dbReference type="CDD" id="cd22936">
    <property type="entry name" value="shulin_C20orf194-like"/>
    <property type="match status" value="1"/>
</dbReference>
<dbReference type="AlphaFoldDB" id="A0A669PKE3"/>
<evidence type="ECO:0000313" key="8">
    <source>
        <dbReference type="Ensembl" id="ENSPCLP00000007875.1"/>
    </source>
</evidence>
<evidence type="ECO:0000259" key="6">
    <source>
        <dbReference type="Pfam" id="PF25204"/>
    </source>
</evidence>
<evidence type="ECO:0000259" key="7">
    <source>
        <dbReference type="Pfam" id="PF26246"/>
    </source>
</evidence>
<dbReference type="Pfam" id="PF25203">
    <property type="entry name" value="PB_DAAF9"/>
    <property type="match status" value="1"/>
</dbReference>
<dbReference type="OMA" id="HPAGEKW"/>
<name>A0A669PKE3_PHACC</name>
<feature type="domain" description="DAAF9 pita-bread-like" evidence="5">
    <location>
        <begin position="316"/>
        <end position="596"/>
    </location>
</feature>
<dbReference type="InterPro" id="IPR057478">
    <property type="entry name" value="DAAF9_2"/>
</dbReference>
<accession>A0A669PKE3</accession>
<feature type="region of interest" description="Disordered" evidence="2">
    <location>
        <begin position="1130"/>
        <end position="1150"/>
    </location>
</feature>
<evidence type="ECO:0000259" key="3">
    <source>
        <dbReference type="Pfam" id="PF23281"/>
    </source>
</evidence>
<reference evidence="8" key="2">
    <citation type="submission" date="2025-09" db="UniProtKB">
        <authorList>
            <consortium name="Ensembl"/>
        </authorList>
    </citation>
    <scope>IDENTIFICATION</scope>
</reference>
<sequence>MSPFSPWGEGRMRGRSHLSRSVYAELTKSSQFCFELKAVLSSARKPRLVRCGAAGSGLSAFPLFPPPVLVLRWYARGAVAAVLPAPPPERCIAVAMALCGRSVLLRPSPRPAARRPRAAEAFVSCSRLRNIQSILTQSSKSQPDGILCILGIDSRYNEGCRELANYLLFGLYNQSNNDFERTGFPEEVLDDIIILIKPDSVHLYCNPVNYNHLLPYVACWRNLHFHCLTENEYEDEEAAEEFKISSFVDMVRDCSRIGIPYSCQGHLQIFDMFIVEKWPIVQAFALEGIGGDGFFTMKYELMDVSVDLWKTYSKMDPVSLEDLLFEDLMTFEHQWTNFFANFDTEIPFILELSESQAGEPFRSYFSHGMISSHITDNSPSRQPFVLFGSHSTKENLNSGNFNFPSEGHLVRNTGLGGSTAKHMVVQCVSPKGPLACSRTYFFGTTHIPFLGNDNEVHKKPEQVMLLSQIYTAVVEAVLAGIECYAKTSTESKAKEAAEQMLMSVLDSLHLTQMKTALRSKVAFQIQAVNNHGRVTPLNNEDSLSLIKTASMMVFDIPDLLTGRGCLGSVVFSESFLTSQIHVKEKDGSINSETSHIILTAAIPRYASWLVEDSDVKLSEKAQLILKEDKSFLGTLLTGDDGAYIYSSNPQAMPAEGKLYFFSDGILFCDPHHGSISISKDHIDSISLYDGDSTGIVAALFVDFKSSLLAHLPIEFHARDNFLMIALFPKTKIYKAFYSQVFSSWQNQTNSGLSLRVVQEEFLSVEQKRLHSSVQKLFSSLSYPSGERCNELKISAALPELERFMQHFTVSSVSREPIMSAHLPILLQQSETIPDSRAESDKVVITIITGLPGCRSSDLCAFLITFNKEHGRWLVYRQTMDSPECFSAAHFQRYLSGVLEAQQKHGVRQSAYARKSKRLLVVLQGYTDVIDVVQALQTHPDPDVKSSFVIGTVNTCVEPLSCYIEHRLLFPKFLDQCSQGLVSNVIFTSHATEQRHPLLMQLQSLIRAANPAVSFILAENGIVTRNEDIELILSESSFSNPQKIRARYLMYPGWYEGKYGAGSVFPPMVQICVWFSRPLEKTRFVTKCKAIKSLLKPSPFSGNIYHIMGKVKFSDSDKVIEVCHNTSSNSLSLVPVQEGPTPPDSRNDSRDCSGQQEYFLVFIGCSLKEEDIKDWLRETAKQKPQRKALKTRGMLTLQEIKNIHVKRHLDPLPAGYFYNGTQFVNFFGDKMDYHPLMDQFMNDYLEEANREIEKYNRELEEQEYHDLFEQKT</sequence>
<organism evidence="8 9">
    <name type="scientific">Phasianus colchicus</name>
    <name type="common">Common pheasant</name>
    <dbReference type="NCBI Taxonomy" id="9054"/>
    <lineage>
        <taxon>Eukaryota</taxon>
        <taxon>Metazoa</taxon>
        <taxon>Chordata</taxon>
        <taxon>Craniata</taxon>
        <taxon>Vertebrata</taxon>
        <taxon>Euteleostomi</taxon>
        <taxon>Archelosauria</taxon>
        <taxon>Archosauria</taxon>
        <taxon>Dinosauria</taxon>
        <taxon>Saurischia</taxon>
        <taxon>Theropoda</taxon>
        <taxon>Coelurosauria</taxon>
        <taxon>Aves</taxon>
        <taxon>Neognathae</taxon>
        <taxon>Galloanserae</taxon>
        <taxon>Galliformes</taxon>
        <taxon>Phasianidae</taxon>
        <taxon>Phasianinae</taxon>
        <taxon>Phasianus</taxon>
    </lineage>
</organism>
<evidence type="ECO:0000256" key="2">
    <source>
        <dbReference type="SAM" id="MobiDB-lite"/>
    </source>
</evidence>
<dbReference type="PANTHER" id="PTHR33664:SF1">
    <property type="entry name" value="DYNEIN AXONEMAL ASSEMBLY FACTOR 9"/>
    <property type="match status" value="1"/>
</dbReference>
<dbReference type="Pfam" id="PF23319">
    <property type="entry name" value="CobW_C_DAAF9"/>
    <property type="match status" value="1"/>
</dbReference>
<dbReference type="Pfam" id="PF26246">
    <property type="entry name" value="PH_DAAF9"/>
    <property type="match status" value="1"/>
</dbReference>
<keyword evidence="1" id="KW-0175">Coiled coil</keyword>
<evidence type="ECO:0000256" key="1">
    <source>
        <dbReference type="SAM" id="Coils"/>
    </source>
</evidence>
<evidence type="ECO:0000259" key="5">
    <source>
        <dbReference type="Pfam" id="PF25203"/>
    </source>
</evidence>
<feature type="domain" description="DAAF9" evidence="6">
    <location>
        <begin position="844"/>
        <end position="1053"/>
    </location>
</feature>
<evidence type="ECO:0000259" key="4">
    <source>
        <dbReference type="Pfam" id="PF23319"/>
    </source>
</evidence>
<dbReference type="PANTHER" id="PTHR33664">
    <property type="entry name" value="RCG26366"/>
    <property type="match status" value="1"/>
</dbReference>
<dbReference type="InterPro" id="IPR058844">
    <property type="entry name" value="PB_DAAF9"/>
</dbReference>
<dbReference type="InterPro" id="IPR056498">
    <property type="entry name" value="DAAF9_N"/>
</dbReference>
<dbReference type="Ensembl" id="ENSPCLT00000010819.1">
    <property type="protein sequence ID" value="ENSPCLP00000007875.1"/>
    <property type="gene ID" value="ENSPCLG00000006600.1"/>
</dbReference>
<dbReference type="Pfam" id="PF25204">
    <property type="entry name" value="DAAF9_2"/>
    <property type="match status" value="1"/>
</dbReference>
<dbReference type="InterPro" id="IPR058843">
    <property type="entry name" value="PH_DAAF9"/>
</dbReference>
<dbReference type="InterPro" id="IPR056414">
    <property type="entry name" value="DAAF9_CobW_C"/>
</dbReference>
<feature type="coiled-coil region" evidence="1">
    <location>
        <begin position="1237"/>
        <end position="1264"/>
    </location>
</feature>
<reference evidence="8" key="1">
    <citation type="submission" date="2025-08" db="UniProtKB">
        <authorList>
            <consortium name="Ensembl"/>
        </authorList>
    </citation>
    <scope>IDENTIFICATION</scope>
</reference>
<dbReference type="InterPro" id="IPR040342">
    <property type="entry name" value="DNAAF9"/>
</dbReference>
<keyword evidence="9" id="KW-1185">Reference proteome</keyword>
<dbReference type="Proteomes" id="UP000472261">
    <property type="component" value="Unplaced"/>
</dbReference>